<proteinExistence type="predicted"/>
<dbReference type="Proteomes" id="UP001318040">
    <property type="component" value="Chromosome 6"/>
</dbReference>
<gene>
    <name evidence="3" type="primary">LOC116939333</name>
</gene>
<protein>
    <submittedName>
        <fullName evidence="3">Uncharacterized protein LOC116939333</fullName>
    </submittedName>
</protein>
<dbReference type="GeneID" id="116939333"/>
<feature type="compositionally biased region" description="Acidic residues" evidence="1">
    <location>
        <begin position="352"/>
        <end position="365"/>
    </location>
</feature>
<evidence type="ECO:0000313" key="2">
    <source>
        <dbReference type="Proteomes" id="UP001318040"/>
    </source>
</evidence>
<accession>A0AAJ7SRS2</accession>
<feature type="region of interest" description="Disordered" evidence="1">
    <location>
        <begin position="391"/>
        <end position="414"/>
    </location>
</feature>
<sequence>MEPFSSLLLSDRIWVPHAYRWDKLDCTCHLIAVRAGHLNSLLEIVYAEAESGTERGSQAESSCATPAATADTGSCVELSRGLSVVAEAGTDGNAMNKDVKKEKNCCCCCVSTNEDDNSAPPINSTEKEDTTISTQTEREIFKHCCQIERNDQNIIKNPAVARDAESNTKQVLPGCIMQNKRNHTDVTYPIYKLKGNDQSQNTTNLQGGNIDTKEFCSSSSFQAAEKANVPNYPIFKTGTDVNLEQSWWKTDKALHRLWLVKLKAAQRSTLEGSDLEKMERARIAWEAAEVSMKGSECVPRVTGTGYNAVVPSIRWSDYVEKSEKLTKDVSLAKKQEEHEKEFKVGKLREETDQKDEETRLEEDESMMQQDSLDRLFQMMDCYSSLPIMQENTTSGETGGDTMRVGTSADGDKPNKVEAGCKGNEPYSNGNRSVKVQAPVYGSPCATTSQRLYQWMPFNQSTCIQTVYLSQSLYGTLVYHPSMLTVPRYPMGSGKLAFTSFSQMQYVVPGQVPPTRSGCMQSVRNWQEQCAPYNNVVYQPTGCNQKQGNVVFSPYIRDAWIRGTRP</sequence>
<keyword evidence="2" id="KW-1185">Reference proteome</keyword>
<organism evidence="2 3">
    <name type="scientific">Petromyzon marinus</name>
    <name type="common">Sea lamprey</name>
    <dbReference type="NCBI Taxonomy" id="7757"/>
    <lineage>
        <taxon>Eukaryota</taxon>
        <taxon>Metazoa</taxon>
        <taxon>Chordata</taxon>
        <taxon>Craniata</taxon>
        <taxon>Vertebrata</taxon>
        <taxon>Cyclostomata</taxon>
        <taxon>Hyperoartia</taxon>
        <taxon>Petromyzontiformes</taxon>
        <taxon>Petromyzontidae</taxon>
        <taxon>Petromyzon</taxon>
    </lineage>
</organism>
<evidence type="ECO:0000256" key="1">
    <source>
        <dbReference type="SAM" id="MobiDB-lite"/>
    </source>
</evidence>
<feature type="compositionally biased region" description="Basic and acidic residues" evidence="1">
    <location>
        <begin position="334"/>
        <end position="351"/>
    </location>
</feature>
<evidence type="ECO:0000313" key="3">
    <source>
        <dbReference type="RefSeq" id="XP_032803448.1"/>
    </source>
</evidence>
<feature type="region of interest" description="Disordered" evidence="1">
    <location>
        <begin position="334"/>
        <end position="367"/>
    </location>
</feature>
<dbReference type="KEGG" id="pmrn:116939333"/>
<name>A0AAJ7SRS2_PETMA</name>
<dbReference type="AlphaFoldDB" id="A0AAJ7SRS2"/>
<reference evidence="3" key="1">
    <citation type="submission" date="2025-08" db="UniProtKB">
        <authorList>
            <consortium name="RefSeq"/>
        </authorList>
    </citation>
    <scope>IDENTIFICATION</scope>
    <source>
        <tissue evidence="3">Sperm</tissue>
    </source>
</reference>
<dbReference type="RefSeq" id="XP_032803448.1">
    <property type="nucleotide sequence ID" value="XM_032947557.1"/>
</dbReference>